<proteinExistence type="predicted"/>
<dbReference type="Gene3D" id="2.40.30.80">
    <property type="entry name" value="YkvR-like"/>
    <property type="match status" value="1"/>
</dbReference>
<dbReference type="SUPFAM" id="SSF159173">
    <property type="entry name" value="YkvR-like"/>
    <property type="match status" value="1"/>
</dbReference>
<evidence type="ECO:0000313" key="2">
    <source>
        <dbReference type="Proteomes" id="UP000037854"/>
    </source>
</evidence>
<dbReference type="InterPro" id="IPR023105">
    <property type="entry name" value="YkvR-like_sf"/>
</dbReference>
<dbReference type="RefSeq" id="WP_060668458.1">
    <property type="nucleotide sequence ID" value="NZ_LGTK01000027.1"/>
</dbReference>
<name>A0ABR5MIZ6_9BACI</name>
<keyword evidence="2" id="KW-1185">Reference proteome</keyword>
<protein>
    <recommendedName>
        <fullName evidence="3">DUF3219 family protein</fullName>
    </recommendedName>
</protein>
<dbReference type="Pfam" id="PF11514">
    <property type="entry name" value="DUF3219"/>
    <property type="match status" value="1"/>
</dbReference>
<comment type="caution">
    <text evidence="1">The sequence shown here is derived from an EMBL/GenBank/DDBJ whole genome shotgun (WGS) entry which is preliminary data.</text>
</comment>
<reference evidence="1 2" key="1">
    <citation type="submission" date="2015-07" db="EMBL/GenBank/DDBJ databases">
        <title>High-quality draft genome sequence of Oceanobacillus caeni HM6, a bacillus isolated from a human feces.</title>
        <authorList>
            <person name="Kumar J."/>
            <person name="Verma M.K."/>
            <person name="Pandey R."/>
            <person name="Bhambi M."/>
            <person name="Chauhan N."/>
        </authorList>
    </citation>
    <scope>NUCLEOTIDE SEQUENCE [LARGE SCALE GENOMIC DNA]</scope>
    <source>
        <strain evidence="1 2">HM6</strain>
    </source>
</reference>
<gene>
    <name evidence="1" type="ORF">AFL42_09240</name>
</gene>
<evidence type="ECO:0000313" key="1">
    <source>
        <dbReference type="EMBL" id="KPH74971.1"/>
    </source>
</evidence>
<sequence length="96" mass="11301">MAKVKINDRTLHVENLTKDVIQKDGKEAILISFEFQVKSEDYHEITTLLYKNDFRVEIPEAELDFQAAIYNYSTSITNLYEENKVGEFRLQLIEKL</sequence>
<dbReference type="InterPro" id="IPR021596">
    <property type="entry name" value="DUF3219"/>
</dbReference>
<evidence type="ECO:0008006" key="3">
    <source>
        <dbReference type="Google" id="ProtNLM"/>
    </source>
</evidence>
<organism evidence="1 2">
    <name type="scientific">Oceanobacillus caeni</name>
    <dbReference type="NCBI Taxonomy" id="405946"/>
    <lineage>
        <taxon>Bacteria</taxon>
        <taxon>Bacillati</taxon>
        <taxon>Bacillota</taxon>
        <taxon>Bacilli</taxon>
        <taxon>Bacillales</taxon>
        <taxon>Bacillaceae</taxon>
        <taxon>Oceanobacillus</taxon>
    </lineage>
</organism>
<accession>A0ABR5MIZ6</accession>
<dbReference type="Proteomes" id="UP000037854">
    <property type="component" value="Unassembled WGS sequence"/>
</dbReference>
<dbReference type="EMBL" id="LGTK01000027">
    <property type="protein sequence ID" value="KPH74971.1"/>
    <property type="molecule type" value="Genomic_DNA"/>
</dbReference>